<comment type="similarity">
    <text evidence="2 6">Belongs to the bacterial solute-binding protein 3 family.</text>
</comment>
<dbReference type="Pfam" id="PF00497">
    <property type="entry name" value="SBP_bac_3"/>
    <property type="match status" value="1"/>
</dbReference>
<evidence type="ECO:0000256" key="4">
    <source>
        <dbReference type="ARBA" id="ARBA00023139"/>
    </source>
</evidence>
<accession>A0ABS4II35</accession>
<dbReference type="RefSeq" id="WP_209463732.1">
    <property type="nucleotide sequence ID" value="NZ_CP110224.1"/>
</dbReference>
<evidence type="ECO:0000256" key="6">
    <source>
        <dbReference type="RuleBase" id="RU003744"/>
    </source>
</evidence>
<evidence type="ECO:0000256" key="5">
    <source>
        <dbReference type="ARBA" id="ARBA00023288"/>
    </source>
</evidence>
<evidence type="ECO:0000256" key="2">
    <source>
        <dbReference type="ARBA" id="ARBA00010333"/>
    </source>
</evidence>
<dbReference type="SMART" id="SM00062">
    <property type="entry name" value="PBPb"/>
    <property type="match status" value="1"/>
</dbReference>
<organism evidence="9 10">
    <name type="scientific">Virgibacillus natechei</name>
    <dbReference type="NCBI Taxonomy" id="1216297"/>
    <lineage>
        <taxon>Bacteria</taxon>
        <taxon>Bacillati</taxon>
        <taxon>Bacillota</taxon>
        <taxon>Bacilli</taxon>
        <taxon>Bacillales</taxon>
        <taxon>Bacillaceae</taxon>
        <taxon>Virgibacillus</taxon>
    </lineage>
</organism>
<dbReference type="PROSITE" id="PS51257">
    <property type="entry name" value="PROKAR_LIPOPROTEIN"/>
    <property type="match status" value="1"/>
</dbReference>
<protein>
    <submittedName>
        <fullName evidence="9">Cystine transport system substrate-binding protein</fullName>
    </submittedName>
</protein>
<reference evidence="9 10" key="1">
    <citation type="submission" date="2021-03" db="EMBL/GenBank/DDBJ databases">
        <title>Genomic Encyclopedia of Type Strains, Phase IV (KMG-IV): sequencing the most valuable type-strain genomes for metagenomic binning, comparative biology and taxonomic classification.</title>
        <authorList>
            <person name="Goeker M."/>
        </authorList>
    </citation>
    <scope>NUCLEOTIDE SEQUENCE [LARGE SCALE GENOMIC DNA]</scope>
    <source>
        <strain evidence="9 10">DSM 25609</strain>
    </source>
</reference>
<feature type="chain" id="PRO_5045835672" evidence="7">
    <location>
        <begin position="24"/>
        <end position="290"/>
    </location>
</feature>
<keyword evidence="3 7" id="KW-0732">Signal</keyword>
<proteinExistence type="inferred from homology"/>
<evidence type="ECO:0000256" key="7">
    <source>
        <dbReference type="SAM" id="SignalP"/>
    </source>
</evidence>
<dbReference type="InterPro" id="IPR001638">
    <property type="entry name" value="Solute-binding_3/MltF_N"/>
</dbReference>
<comment type="caution">
    <text evidence="9">The sequence shown here is derived from an EMBL/GenBank/DDBJ whole genome shotgun (WGS) entry which is preliminary data.</text>
</comment>
<feature type="domain" description="Solute-binding protein family 3/N-terminal" evidence="8">
    <location>
        <begin position="48"/>
        <end position="273"/>
    </location>
</feature>
<keyword evidence="5" id="KW-0449">Lipoprotein</keyword>
<dbReference type="PANTHER" id="PTHR35936:SF34">
    <property type="entry name" value="ABC TRANSPORTER EXTRACELLULAR-BINDING PROTEIN YCKB-RELATED"/>
    <property type="match status" value="1"/>
</dbReference>
<evidence type="ECO:0000313" key="10">
    <source>
        <dbReference type="Proteomes" id="UP001519345"/>
    </source>
</evidence>
<dbReference type="EMBL" id="JAGGKX010000015">
    <property type="protein sequence ID" value="MBP1970617.1"/>
    <property type="molecule type" value="Genomic_DNA"/>
</dbReference>
<sequence>MNKLKSLLILSVIITVLSACGNADETDTSNSEVASTDEVWEEVQEAGEIVVGTAGTLFPASFYDGEEGNQNHLTGYDVEVAREIGDRLDLEVNFEIMNFDAMLSAVDTGRVDVILAGPREGSEDSFGFSEPVKYSYSTMVVRSDDHSGIETLEDLEGKDAGGAATTVYSDIARKFNAEVVTYGNAPNEAYLRDVHNGRTDLVINDYYLQRLGISEFPDLDIELHPDLKFHPTTNNVVMDKEADVFMENVNEAINDMKEDGTLSELSGEFFHGDDVSQEPEEDIIEIEGIE</sequence>
<feature type="signal peptide" evidence="7">
    <location>
        <begin position="1"/>
        <end position="23"/>
    </location>
</feature>
<dbReference type="SUPFAM" id="SSF53850">
    <property type="entry name" value="Periplasmic binding protein-like II"/>
    <property type="match status" value="1"/>
</dbReference>
<gene>
    <name evidence="9" type="ORF">J2Z83_002753</name>
</gene>
<dbReference type="PROSITE" id="PS01039">
    <property type="entry name" value="SBP_BACTERIAL_3"/>
    <property type="match status" value="1"/>
</dbReference>
<name>A0ABS4II35_9BACI</name>
<evidence type="ECO:0000256" key="3">
    <source>
        <dbReference type="ARBA" id="ARBA00022729"/>
    </source>
</evidence>
<dbReference type="Gene3D" id="3.40.190.10">
    <property type="entry name" value="Periplasmic binding protein-like II"/>
    <property type="match status" value="2"/>
</dbReference>
<keyword evidence="10" id="KW-1185">Reference proteome</keyword>
<evidence type="ECO:0000313" key="9">
    <source>
        <dbReference type="EMBL" id="MBP1970617.1"/>
    </source>
</evidence>
<keyword evidence="4" id="KW-0564">Palmitate</keyword>
<evidence type="ECO:0000256" key="1">
    <source>
        <dbReference type="ARBA" id="ARBA00004196"/>
    </source>
</evidence>
<dbReference type="Proteomes" id="UP001519345">
    <property type="component" value="Unassembled WGS sequence"/>
</dbReference>
<comment type="subcellular location">
    <subcellularLocation>
        <location evidence="1">Cell envelope</location>
    </subcellularLocation>
</comment>
<evidence type="ECO:0000259" key="8">
    <source>
        <dbReference type="SMART" id="SM00062"/>
    </source>
</evidence>
<dbReference type="PANTHER" id="PTHR35936">
    <property type="entry name" value="MEMBRANE-BOUND LYTIC MUREIN TRANSGLYCOSYLASE F"/>
    <property type="match status" value="1"/>
</dbReference>
<dbReference type="InterPro" id="IPR018313">
    <property type="entry name" value="SBP_3_CS"/>
</dbReference>